<keyword evidence="1" id="KW-1133">Transmembrane helix</keyword>
<keyword evidence="1" id="KW-0812">Transmembrane</keyword>
<dbReference type="RefSeq" id="WP_184248263.1">
    <property type="nucleotide sequence ID" value="NZ_JACHLR010000017.1"/>
</dbReference>
<keyword evidence="1" id="KW-0472">Membrane</keyword>
<keyword evidence="3" id="KW-1185">Reference proteome</keyword>
<reference evidence="2 3" key="1">
    <citation type="submission" date="2020-08" db="EMBL/GenBank/DDBJ databases">
        <title>Functional genomics of gut bacteria from endangered species of beetles.</title>
        <authorList>
            <person name="Carlos-Shanley C."/>
        </authorList>
    </citation>
    <scope>NUCLEOTIDE SEQUENCE [LARGE SCALE GENOMIC DNA]</scope>
    <source>
        <strain evidence="2 3">S00245</strain>
    </source>
</reference>
<protein>
    <submittedName>
        <fullName evidence="2">Uncharacterized protein</fullName>
    </submittedName>
</protein>
<organism evidence="2 3">
    <name type="scientific">Novosphingobium chloroacetimidivorans</name>
    <dbReference type="NCBI Taxonomy" id="1428314"/>
    <lineage>
        <taxon>Bacteria</taxon>
        <taxon>Pseudomonadati</taxon>
        <taxon>Pseudomonadota</taxon>
        <taxon>Alphaproteobacteria</taxon>
        <taxon>Sphingomonadales</taxon>
        <taxon>Sphingomonadaceae</taxon>
        <taxon>Novosphingobium</taxon>
    </lineage>
</organism>
<evidence type="ECO:0000313" key="3">
    <source>
        <dbReference type="Proteomes" id="UP000555448"/>
    </source>
</evidence>
<evidence type="ECO:0000256" key="1">
    <source>
        <dbReference type="SAM" id="Phobius"/>
    </source>
</evidence>
<sequence length="63" mass="6786">MKAINDFRGFAATAETVAANDRRPPFSRAHVQPQLQMHNARGFVLAVAMSAACWAGVALAFLL</sequence>
<dbReference type="AlphaFoldDB" id="A0A7W7NX70"/>
<proteinExistence type="predicted"/>
<feature type="transmembrane region" description="Helical" evidence="1">
    <location>
        <begin position="42"/>
        <end position="62"/>
    </location>
</feature>
<dbReference type="Proteomes" id="UP000555448">
    <property type="component" value="Unassembled WGS sequence"/>
</dbReference>
<dbReference type="EMBL" id="JACHLR010000017">
    <property type="protein sequence ID" value="MBB4860106.1"/>
    <property type="molecule type" value="Genomic_DNA"/>
</dbReference>
<name>A0A7W7NX70_9SPHN</name>
<accession>A0A7W7NX70</accession>
<gene>
    <name evidence="2" type="ORF">HNO88_003447</name>
</gene>
<comment type="caution">
    <text evidence="2">The sequence shown here is derived from an EMBL/GenBank/DDBJ whole genome shotgun (WGS) entry which is preliminary data.</text>
</comment>
<evidence type="ECO:0000313" key="2">
    <source>
        <dbReference type="EMBL" id="MBB4860106.1"/>
    </source>
</evidence>